<proteinExistence type="predicted"/>
<dbReference type="InterPro" id="IPR051705">
    <property type="entry name" value="Gsp_Synthetase/Amidase"/>
</dbReference>
<dbReference type="VEuPathDB" id="TriTrypDB:TM35_000132730"/>
<sequence length="133" mass="15704">MQWNNKEKKDLSSSSSSSSLSQQQQKEEKRVVPLHGICGYAPGGIPAYSNASSNTFTHEKHYHHNYFMGYKWQCVEFARRWLFYCKGLSLPQYDMAAHLIYLRHVKNIYIYIYWGISAMSFYSTRWKRTTRVG</sequence>
<gene>
    <name evidence="2" type="ORF">TM35_000132730</name>
</gene>
<comment type="caution">
    <text evidence="2">The sequence shown here is derived from an EMBL/GenBank/DDBJ whole genome shotgun (WGS) entry which is preliminary data.</text>
</comment>
<dbReference type="SUPFAM" id="SSF54001">
    <property type="entry name" value="Cysteine proteinases"/>
    <property type="match status" value="1"/>
</dbReference>
<dbReference type="GeneID" id="39985269"/>
<dbReference type="RefSeq" id="XP_028883335.1">
    <property type="nucleotide sequence ID" value="XM_029025489.1"/>
</dbReference>
<accession>A0A1X0NYH5</accession>
<dbReference type="AlphaFoldDB" id="A0A1X0NYH5"/>
<reference evidence="2 3" key="1">
    <citation type="submission" date="2017-03" db="EMBL/GenBank/DDBJ databases">
        <title>An alternative strategy for trypanosome survival in the mammalian bloodstream revealed through genome and transcriptome analysis of the ubiquitous bovine parasite Trypanosoma (Megatrypanum) theileri.</title>
        <authorList>
            <person name="Kelly S."/>
            <person name="Ivens A."/>
            <person name="Mott A."/>
            <person name="O'Neill E."/>
            <person name="Emms D."/>
            <person name="Macleod O."/>
            <person name="Voorheis P."/>
            <person name="Matthews J."/>
            <person name="Matthews K."/>
            <person name="Carrington M."/>
        </authorList>
    </citation>
    <scope>NUCLEOTIDE SEQUENCE [LARGE SCALE GENOMIC DNA]</scope>
    <source>
        <strain evidence="2">Edinburgh</strain>
    </source>
</reference>
<feature type="compositionally biased region" description="Basic and acidic residues" evidence="1">
    <location>
        <begin position="1"/>
        <end position="11"/>
    </location>
</feature>
<name>A0A1X0NYH5_9TRYP</name>
<dbReference type="STRING" id="67003.A0A1X0NYH5"/>
<dbReference type="PANTHER" id="PTHR30094:SF17">
    <property type="entry name" value="SYNTHETASE, PUTATIVE-RELATED"/>
    <property type="match status" value="1"/>
</dbReference>
<dbReference type="InterPro" id="IPR038765">
    <property type="entry name" value="Papain-like_cys_pep_sf"/>
</dbReference>
<dbReference type="Proteomes" id="UP000192257">
    <property type="component" value="Unassembled WGS sequence"/>
</dbReference>
<evidence type="ECO:0000313" key="2">
    <source>
        <dbReference type="EMBL" id="ORC89269.1"/>
    </source>
</evidence>
<feature type="region of interest" description="Disordered" evidence="1">
    <location>
        <begin position="1"/>
        <end position="30"/>
    </location>
</feature>
<protein>
    <submittedName>
        <fullName evidence="2">Putative trypanothione synthetase</fullName>
    </submittedName>
</protein>
<dbReference type="GO" id="GO:0016874">
    <property type="term" value="F:ligase activity"/>
    <property type="evidence" value="ECO:0007669"/>
    <property type="project" value="TreeGrafter"/>
</dbReference>
<dbReference type="EMBL" id="NBCO01000013">
    <property type="protein sequence ID" value="ORC89269.1"/>
    <property type="molecule type" value="Genomic_DNA"/>
</dbReference>
<organism evidence="2 3">
    <name type="scientific">Trypanosoma theileri</name>
    <dbReference type="NCBI Taxonomy" id="67003"/>
    <lineage>
        <taxon>Eukaryota</taxon>
        <taxon>Discoba</taxon>
        <taxon>Euglenozoa</taxon>
        <taxon>Kinetoplastea</taxon>
        <taxon>Metakinetoplastina</taxon>
        <taxon>Trypanosomatida</taxon>
        <taxon>Trypanosomatidae</taxon>
        <taxon>Trypanosoma</taxon>
    </lineage>
</organism>
<dbReference type="PANTHER" id="PTHR30094">
    <property type="entry name" value="BIFUNCTIONAL GLUTATHIONYLSPERMIDINE SYNTHETASE/AMIDASE-RELATED"/>
    <property type="match status" value="1"/>
</dbReference>
<feature type="compositionally biased region" description="Low complexity" evidence="1">
    <location>
        <begin position="12"/>
        <end position="24"/>
    </location>
</feature>
<dbReference type="Gene3D" id="3.90.1720.10">
    <property type="entry name" value="endopeptidase domain like (from Nostoc punctiforme)"/>
    <property type="match status" value="1"/>
</dbReference>
<keyword evidence="3" id="KW-1185">Reference proteome</keyword>
<evidence type="ECO:0000313" key="3">
    <source>
        <dbReference type="Proteomes" id="UP000192257"/>
    </source>
</evidence>
<evidence type="ECO:0000256" key="1">
    <source>
        <dbReference type="SAM" id="MobiDB-lite"/>
    </source>
</evidence>
<dbReference type="OrthoDB" id="299748at2759"/>